<dbReference type="Proteomes" id="UP001209878">
    <property type="component" value="Unassembled WGS sequence"/>
</dbReference>
<keyword evidence="3" id="KW-1185">Reference proteome</keyword>
<name>A0AAD9K1D6_RIDPI</name>
<gene>
    <name evidence="2" type="ORF">NP493_1491g00003</name>
</gene>
<feature type="region of interest" description="Disordered" evidence="1">
    <location>
        <begin position="24"/>
        <end position="65"/>
    </location>
</feature>
<sequence length="85" mass="9709">MCPAHGKTYNNCGTKDHFERKCMKGRNTNQLSRNQHQRRVYNVRDNSGPDEDDDSGDAWGHSLTPRNRGAYAKCRVLVNGNQLVF</sequence>
<evidence type="ECO:0000256" key="1">
    <source>
        <dbReference type="SAM" id="MobiDB-lite"/>
    </source>
</evidence>
<organism evidence="2 3">
    <name type="scientific">Ridgeia piscesae</name>
    <name type="common">Tubeworm</name>
    <dbReference type="NCBI Taxonomy" id="27915"/>
    <lineage>
        <taxon>Eukaryota</taxon>
        <taxon>Metazoa</taxon>
        <taxon>Spiralia</taxon>
        <taxon>Lophotrochozoa</taxon>
        <taxon>Annelida</taxon>
        <taxon>Polychaeta</taxon>
        <taxon>Sedentaria</taxon>
        <taxon>Canalipalpata</taxon>
        <taxon>Sabellida</taxon>
        <taxon>Siboglinidae</taxon>
        <taxon>Ridgeia</taxon>
    </lineage>
</organism>
<accession>A0AAD9K1D6</accession>
<comment type="caution">
    <text evidence="2">The sequence shown here is derived from an EMBL/GenBank/DDBJ whole genome shotgun (WGS) entry which is preliminary data.</text>
</comment>
<proteinExistence type="predicted"/>
<dbReference type="AlphaFoldDB" id="A0AAD9K1D6"/>
<reference evidence="2" key="1">
    <citation type="journal article" date="2023" name="Mol. Biol. Evol.">
        <title>Third-Generation Sequencing Reveals the Adaptive Role of the Epigenome in Three Deep-Sea Polychaetes.</title>
        <authorList>
            <person name="Perez M."/>
            <person name="Aroh O."/>
            <person name="Sun Y."/>
            <person name="Lan Y."/>
            <person name="Juniper S.K."/>
            <person name="Young C.R."/>
            <person name="Angers B."/>
            <person name="Qian P.Y."/>
        </authorList>
    </citation>
    <scope>NUCLEOTIDE SEQUENCE</scope>
    <source>
        <strain evidence="2">R07B-5</strain>
    </source>
</reference>
<evidence type="ECO:0000313" key="3">
    <source>
        <dbReference type="Proteomes" id="UP001209878"/>
    </source>
</evidence>
<dbReference type="EMBL" id="JAODUO010001492">
    <property type="protein sequence ID" value="KAK2162962.1"/>
    <property type="molecule type" value="Genomic_DNA"/>
</dbReference>
<protein>
    <submittedName>
        <fullName evidence="2">Uncharacterized protein</fullName>
    </submittedName>
</protein>
<evidence type="ECO:0000313" key="2">
    <source>
        <dbReference type="EMBL" id="KAK2162962.1"/>
    </source>
</evidence>